<accession>A0ABS6ULC7</accession>
<dbReference type="EMBL" id="JADQDK010000001">
    <property type="protein sequence ID" value="MBW0133035.1"/>
    <property type="molecule type" value="Genomic_DNA"/>
</dbReference>
<organism evidence="2 3">
    <name type="scientific">Pseudonocardia abyssalis</name>
    <dbReference type="NCBI Taxonomy" id="2792008"/>
    <lineage>
        <taxon>Bacteria</taxon>
        <taxon>Bacillati</taxon>
        <taxon>Actinomycetota</taxon>
        <taxon>Actinomycetes</taxon>
        <taxon>Pseudonocardiales</taxon>
        <taxon>Pseudonocardiaceae</taxon>
        <taxon>Pseudonocardia</taxon>
    </lineage>
</organism>
<feature type="region of interest" description="Disordered" evidence="1">
    <location>
        <begin position="1"/>
        <end position="26"/>
    </location>
</feature>
<reference evidence="2 3" key="1">
    <citation type="submission" date="2020-11" db="EMBL/GenBank/DDBJ databases">
        <title>Pseudonocardia abyssalis sp. nov. and Pseudonocardia oceani sp. nov., description and phylogenomic analysis of two novel actinomycetes isolated from the deep Southern Ocean.</title>
        <authorList>
            <person name="Parra J."/>
        </authorList>
    </citation>
    <scope>NUCLEOTIDE SEQUENCE [LARGE SCALE GENOMIC DNA]</scope>
    <source>
        <strain evidence="2 3">KRD-168</strain>
    </source>
</reference>
<evidence type="ECO:0000256" key="1">
    <source>
        <dbReference type="SAM" id="MobiDB-lite"/>
    </source>
</evidence>
<dbReference type="RefSeq" id="WP_218615765.1">
    <property type="nucleotide sequence ID" value="NZ_JADQDK010000001.1"/>
</dbReference>
<evidence type="ECO:0000313" key="3">
    <source>
        <dbReference type="Proteomes" id="UP000694287"/>
    </source>
</evidence>
<sequence length="78" mass="7758">MGDGDAAASRGEPERRRRLAARPSARNALAVRAAVRAPSARAATAAVAGSGASPATAPPALPHGVDGPDRAAPRRAVR</sequence>
<feature type="compositionally biased region" description="Low complexity" evidence="1">
    <location>
        <begin position="45"/>
        <end position="55"/>
    </location>
</feature>
<comment type="caution">
    <text evidence="2">The sequence shown here is derived from an EMBL/GenBank/DDBJ whole genome shotgun (WGS) entry which is preliminary data.</text>
</comment>
<protein>
    <submittedName>
        <fullName evidence="2">Uncharacterized protein</fullName>
    </submittedName>
</protein>
<keyword evidence="3" id="KW-1185">Reference proteome</keyword>
<evidence type="ECO:0000313" key="2">
    <source>
        <dbReference type="EMBL" id="MBW0133035.1"/>
    </source>
</evidence>
<dbReference type="Proteomes" id="UP000694287">
    <property type="component" value="Unassembled WGS sequence"/>
</dbReference>
<gene>
    <name evidence="2" type="ORF">I4I81_02020</name>
</gene>
<name>A0ABS6ULC7_9PSEU</name>
<feature type="region of interest" description="Disordered" evidence="1">
    <location>
        <begin position="45"/>
        <end position="78"/>
    </location>
</feature>
<proteinExistence type="predicted"/>
<feature type="compositionally biased region" description="Low complexity" evidence="1">
    <location>
        <begin position="1"/>
        <end position="10"/>
    </location>
</feature>